<dbReference type="RefSeq" id="WP_319983662.1">
    <property type="nucleotide sequence ID" value="NZ_JAXAVV010000004.1"/>
</dbReference>
<comment type="caution">
    <text evidence="1">The sequence shown here is derived from an EMBL/GenBank/DDBJ whole genome shotgun (WGS) entry which is preliminary data.</text>
</comment>
<reference evidence="1 2" key="1">
    <citation type="submission" date="2023-11" db="EMBL/GenBank/DDBJ databases">
        <title>Lentzea sokolovensis, sp. nov., Lentzea kristufkii, sp. nov., and Lentzea miocenensis, sp. nov., rare actinobacteria from Sokolov Coal Basin, Miocene lacustrine sediment, Czech Republic.</title>
        <authorList>
            <person name="Lara A."/>
            <person name="Kotroba L."/>
            <person name="Nouioui I."/>
            <person name="Neumann-Schaal M."/>
            <person name="Mast Y."/>
            <person name="Chronakova A."/>
        </authorList>
    </citation>
    <scope>NUCLEOTIDE SEQUENCE [LARGE SCALE GENOMIC DNA]</scope>
    <source>
        <strain evidence="1 2">BCCO 10_0798</strain>
    </source>
</reference>
<evidence type="ECO:0000313" key="1">
    <source>
        <dbReference type="EMBL" id="MDX8049629.1"/>
    </source>
</evidence>
<name>A0ABU4TMW4_9PSEU</name>
<proteinExistence type="predicted"/>
<evidence type="ECO:0000313" key="2">
    <source>
        <dbReference type="Proteomes" id="UP001271792"/>
    </source>
</evidence>
<sequence>MIGRFFNSVGGQPIPDVLPKEGWVDVPGAFRFGYPWPWSLAEDGGLVNVSGADEENHVFATLVAPHTTFVPQVQFWPQPGAFSGSDTVVRELPRLYGGAVTEARRVLVDGRNALVVDLDLPHGQRVSRLVADAPGYQLHGELRVPRASAAGYRWHWCAMLGSLQWR</sequence>
<keyword evidence="2" id="KW-1185">Reference proteome</keyword>
<organism evidence="1 2">
    <name type="scientific">Lentzea kristufekii</name>
    <dbReference type="NCBI Taxonomy" id="3095430"/>
    <lineage>
        <taxon>Bacteria</taxon>
        <taxon>Bacillati</taxon>
        <taxon>Actinomycetota</taxon>
        <taxon>Actinomycetes</taxon>
        <taxon>Pseudonocardiales</taxon>
        <taxon>Pseudonocardiaceae</taxon>
        <taxon>Lentzea</taxon>
    </lineage>
</organism>
<gene>
    <name evidence="1" type="ORF">SK571_09590</name>
</gene>
<dbReference type="Proteomes" id="UP001271792">
    <property type="component" value="Unassembled WGS sequence"/>
</dbReference>
<dbReference type="EMBL" id="JAXAVV010000004">
    <property type="protein sequence ID" value="MDX8049629.1"/>
    <property type="molecule type" value="Genomic_DNA"/>
</dbReference>
<protein>
    <submittedName>
        <fullName evidence="1">Uncharacterized protein</fullName>
    </submittedName>
</protein>
<accession>A0ABU4TMW4</accession>
<reference evidence="1 2" key="2">
    <citation type="submission" date="2023-11" db="EMBL/GenBank/DDBJ databases">
        <authorList>
            <person name="Lara A.C."/>
            <person name="Chronakova A."/>
        </authorList>
    </citation>
    <scope>NUCLEOTIDE SEQUENCE [LARGE SCALE GENOMIC DNA]</scope>
    <source>
        <strain evidence="1 2">BCCO 10_0798</strain>
    </source>
</reference>